<evidence type="ECO:0000313" key="7">
    <source>
        <dbReference type="EMBL" id="OAQ21442.1"/>
    </source>
</evidence>
<dbReference type="GO" id="GO:0046872">
    <property type="term" value="F:metal ion binding"/>
    <property type="evidence" value="ECO:0007669"/>
    <property type="project" value="UniProtKB-KW"/>
</dbReference>
<evidence type="ECO:0000313" key="8">
    <source>
        <dbReference type="Proteomes" id="UP000078390"/>
    </source>
</evidence>
<dbReference type="PROSITE" id="PS00723">
    <property type="entry name" value="POLYPRENYL_SYNTHASE_1"/>
    <property type="match status" value="1"/>
</dbReference>
<dbReference type="Pfam" id="PF00348">
    <property type="entry name" value="polyprenyl_synt"/>
    <property type="match status" value="1"/>
</dbReference>
<dbReference type="SUPFAM" id="SSF48576">
    <property type="entry name" value="Terpenoid synthases"/>
    <property type="match status" value="1"/>
</dbReference>
<dbReference type="EMBL" id="LWLG01000002">
    <property type="protein sequence ID" value="OAQ21442.1"/>
    <property type="molecule type" value="Genomic_DNA"/>
</dbReference>
<gene>
    <name evidence="7" type="ORF">TDIS_0663</name>
</gene>
<dbReference type="Proteomes" id="UP000078390">
    <property type="component" value="Unassembled WGS sequence"/>
</dbReference>
<dbReference type="OrthoDB" id="4497239at2"/>
<comment type="caution">
    <text evidence="7">The sequence shown here is derived from an EMBL/GenBank/DDBJ whole genome shotgun (WGS) entry which is preliminary data.</text>
</comment>
<dbReference type="PROSITE" id="PS00444">
    <property type="entry name" value="POLYPRENYL_SYNTHASE_2"/>
    <property type="match status" value="1"/>
</dbReference>
<dbReference type="PANTHER" id="PTHR12001:SF69">
    <property type="entry name" value="ALL TRANS-POLYPRENYL-DIPHOSPHATE SYNTHASE PDSS1"/>
    <property type="match status" value="1"/>
</dbReference>
<dbReference type="AlphaFoldDB" id="A0A179D7L6"/>
<sequence>MDKERLLSAIAEDLKKIEAALGAVQASQVPFINEVSHYILFAGGKRLRPLLTVLCARLCGYEDEQIYRLSVLFEYLHAATLLHDDVVDGAEFRRGRKAAHNLWGNQATILVGDYLYARALRIAVEEGNFDILKVVTQTTLLMSEGEVLQLLNCDNTGLTEKEYEDVIFRKTAALISAACECGGIMAGVSDKEREALREFGRHLGLAFQITDDLLDYLGVSEETGKDIGTDFKEGKVTLPLLYTLNQASESDRTRLLSLLRDTEPSRETFREAVEIINHYRGFEYTRQRAEVEVEKALSHLFLFSQNPTRDLLENLTRYILVRRK</sequence>
<name>A0A179D7L6_9BACT</name>
<evidence type="ECO:0000256" key="6">
    <source>
        <dbReference type="RuleBase" id="RU004466"/>
    </source>
</evidence>
<evidence type="ECO:0000256" key="1">
    <source>
        <dbReference type="ARBA" id="ARBA00001946"/>
    </source>
</evidence>
<keyword evidence="8" id="KW-1185">Reference proteome</keyword>
<evidence type="ECO:0000256" key="2">
    <source>
        <dbReference type="ARBA" id="ARBA00006706"/>
    </source>
</evidence>
<keyword evidence="4" id="KW-0479">Metal-binding</keyword>
<dbReference type="RefSeq" id="WP_068669271.1">
    <property type="nucleotide sequence ID" value="NZ_LWLG01000002.1"/>
</dbReference>
<keyword evidence="3 6" id="KW-0808">Transferase</keyword>
<dbReference type="Gene3D" id="1.10.600.10">
    <property type="entry name" value="Farnesyl Diphosphate Synthase"/>
    <property type="match status" value="1"/>
</dbReference>
<dbReference type="GO" id="GO:0106350">
    <property type="term" value="F:all-trans-octaprenyl-diphosphate synthase activity"/>
    <property type="evidence" value="ECO:0007669"/>
    <property type="project" value="UniProtKB-EC"/>
</dbReference>
<reference evidence="7 8" key="1">
    <citation type="submission" date="2016-04" db="EMBL/GenBank/DDBJ databases">
        <title>Genome analysis of Thermosulfurimonas dismutans, the first thermophilic sulfur-disproportionating bacterium of the phylum Thermodesulfobacteria.</title>
        <authorList>
            <person name="Mardanov A.V."/>
            <person name="Beletsky A.V."/>
            <person name="Kadnikov V.V."/>
            <person name="Slobodkin A.I."/>
            <person name="Ravin N.V."/>
        </authorList>
    </citation>
    <scope>NUCLEOTIDE SEQUENCE [LARGE SCALE GENOMIC DNA]</scope>
    <source>
        <strain evidence="7 8">S95</strain>
    </source>
</reference>
<dbReference type="PATRIC" id="fig|999894.6.peg.661"/>
<evidence type="ECO:0000256" key="3">
    <source>
        <dbReference type="ARBA" id="ARBA00022679"/>
    </source>
</evidence>
<evidence type="ECO:0000256" key="4">
    <source>
        <dbReference type="ARBA" id="ARBA00022723"/>
    </source>
</evidence>
<dbReference type="PANTHER" id="PTHR12001">
    <property type="entry name" value="GERANYLGERANYL PYROPHOSPHATE SYNTHASE"/>
    <property type="match status" value="1"/>
</dbReference>
<protein>
    <submittedName>
        <fullName evidence="7">Octaprenyl diphosphate synthase</fullName>
        <ecNumber evidence="7">2.5.1.90</ecNumber>
    </submittedName>
</protein>
<evidence type="ECO:0000256" key="5">
    <source>
        <dbReference type="ARBA" id="ARBA00022842"/>
    </source>
</evidence>
<organism evidence="7 8">
    <name type="scientific">Thermosulfurimonas dismutans</name>
    <dbReference type="NCBI Taxonomy" id="999894"/>
    <lineage>
        <taxon>Bacteria</taxon>
        <taxon>Pseudomonadati</taxon>
        <taxon>Thermodesulfobacteriota</taxon>
        <taxon>Thermodesulfobacteria</taxon>
        <taxon>Thermodesulfobacteriales</taxon>
        <taxon>Thermodesulfobacteriaceae</taxon>
        <taxon>Thermosulfurimonas</taxon>
    </lineage>
</organism>
<keyword evidence="5" id="KW-0460">Magnesium</keyword>
<dbReference type="EC" id="2.5.1.90" evidence="7"/>
<dbReference type="CDD" id="cd00685">
    <property type="entry name" value="Trans_IPPS_HT"/>
    <property type="match status" value="1"/>
</dbReference>
<dbReference type="GO" id="GO:0008299">
    <property type="term" value="P:isoprenoid biosynthetic process"/>
    <property type="evidence" value="ECO:0007669"/>
    <property type="project" value="InterPro"/>
</dbReference>
<dbReference type="SFLD" id="SFLDS00005">
    <property type="entry name" value="Isoprenoid_Synthase_Type_I"/>
    <property type="match status" value="1"/>
</dbReference>
<comment type="cofactor">
    <cofactor evidence="1">
        <name>Mg(2+)</name>
        <dbReference type="ChEBI" id="CHEBI:18420"/>
    </cofactor>
</comment>
<comment type="similarity">
    <text evidence="2 6">Belongs to the FPP/GGPP synthase family.</text>
</comment>
<proteinExistence type="inferred from homology"/>
<dbReference type="STRING" id="999894.TDIS_0663"/>
<dbReference type="InterPro" id="IPR000092">
    <property type="entry name" value="Polyprenyl_synt"/>
</dbReference>
<dbReference type="InterPro" id="IPR033749">
    <property type="entry name" value="Polyprenyl_synt_CS"/>
</dbReference>
<dbReference type="InterPro" id="IPR008949">
    <property type="entry name" value="Isoprenoid_synthase_dom_sf"/>
</dbReference>
<accession>A0A179D7L6</accession>